<keyword evidence="1 2" id="KW-0597">Phosphoprotein</keyword>
<evidence type="ECO:0000256" key="1">
    <source>
        <dbReference type="ARBA" id="ARBA00022553"/>
    </source>
</evidence>
<name>A0A8J6P4K1_9BACT</name>
<feature type="modified residue" description="4-aspartylphosphate" evidence="2">
    <location>
        <position position="55"/>
    </location>
</feature>
<reference evidence="4 5" key="1">
    <citation type="submission" date="2020-08" db="EMBL/GenBank/DDBJ databases">
        <title>Bridging the membrane lipid divide: bacteria of the FCB group superphylum have the potential to synthesize archaeal ether lipids.</title>
        <authorList>
            <person name="Villanueva L."/>
            <person name="Von Meijenfeldt F.A.B."/>
            <person name="Westbye A.B."/>
            <person name="Yadav S."/>
            <person name="Hopmans E.C."/>
            <person name="Dutilh B.E."/>
            <person name="Sinninghe Damste J.S."/>
        </authorList>
    </citation>
    <scope>NUCLEOTIDE SEQUENCE [LARGE SCALE GENOMIC DNA]</scope>
    <source>
        <strain evidence="4">NIOZ-UU17</strain>
    </source>
</reference>
<dbReference type="GO" id="GO:0000160">
    <property type="term" value="P:phosphorelay signal transduction system"/>
    <property type="evidence" value="ECO:0007669"/>
    <property type="project" value="InterPro"/>
</dbReference>
<dbReference type="Pfam" id="PF00072">
    <property type="entry name" value="Response_reg"/>
    <property type="match status" value="1"/>
</dbReference>
<feature type="domain" description="Response regulatory" evidence="3">
    <location>
        <begin position="6"/>
        <end position="125"/>
    </location>
</feature>
<comment type="caution">
    <text evidence="4">The sequence shown here is derived from an EMBL/GenBank/DDBJ whole genome shotgun (WGS) entry which is preliminary data.</text>
</comment>
<gene>
    <name evidence="4" type="ORF">H8D96_10830</name>
</gene>
<dbReference type="InterPro" id="IPR001789">
    <property type="entry name" value="Sig_transdc_resp-reg_receiver"/>
</dbReference>
<dbReference type="Gene3D" id="3.40.50.2300">
    <property type="match status" value="1"/>
</dbReference>
<dbReference type="AlphaFoldDB" id="A0A8J6P4K1"/>
<dbReference type="SMART" id="SM00448">
    <property type="entry name" value="REC"/>
    <property type="match status" value="1"/>
</dbReference>
<protein>
    <submittedName>
        <fullName evidence="4">Response regulator</fullName>
    </submittedName>
</protein>
<dbReference type="InterPro" id="IPR050595">
    <property type="entry name" value="Bact_response_regulator"/>
</dbReference>
<dbReference type="Proteomes" id="UP000605201">
    <property type="component" value="Unassembled WGS sequence"/>
</dbReference>
<evidence type="ECO:0000313" key="4">
    <source>
        <dbReference type="EMBL" id="MBC8432402.1"/>
    </source>
</evidence>
<dbReference type="PROSITE" id="PS50110">
    <property type="entry name" value="RESPONSE_REGULATORY"/>
    <property type="match status" value="1"/>
</dbReference>
<dbReference type="PANTHER" id="PTHR44591:SF3">
    <property type="entry name" value="RESPONSE REGULATORY DOMAIN-CONTAINING PROTEIN"/>
    <property type="match status" value="1"/>
</dbReference>
<accession>A0A8J6P4K1</accession>
<proteinExistence type="predicted"/>
<organism evidence="4 5">
    <name type="scientific">Candidatus Desulfatibia vada</name>
    <dbReference type="NCBI Taxonomy" id="2841696"/>
    <lineage>
        <taxon>Bacteria</taxon>
        <taxon>Pseudomonadati</taxon>
        <taxon>Thermodesulfobacteriota</taxon>
        <taxon>Desulfobacteria</taxon>
        <taxon>Desulfobacterales</taxon>
        <taxon>Desulfobacterales incertae sedis</taxon>
        <taxon>Candidatus Desulfatibia</taxon>
    </lineage>
</organism>
<evidence type="ECO:0000313" key="5">
    <source>
        <dbReference type="Proteomes" id="UP000605201"/>
    </source>
</evidence>
<dbReference type="PANTHER" id="PTHR44591">
    <property type="entry name" value="STRESS RESPONSE REGULATOR PROTEIN 1"/>
    <property type="match status" value="1"/>
</dbReference>
<dbReference type="InterPro" id="IPR011006">
    <property type="entry name" value="CheY-like_superfamily"/>
</dbReference>
<dbReference type="EMBL" id="JACNIG010000221">
    <property type="protein sequence ID" value="MBC8432402.1"/>
    <property type="molecule type" value="Genomic_DNA"/>
</dbReference>
<evidence type="ECO:0000256" key="2">
    <source>
        <dbReference type="PROSITE-ProRule" id="PRU00169"/>
    </source>
</evidence>
<sequence length="130" mass="14696">MSAKKKILIVDDEQDVLAYFEAVFQDSGYDTVLARDGFEGFELAKSEKPDLITLDITMPEQSGLKTYYQFKKHSALKEIPVIIITAADESYKNFLNELNGFSAPEVFLNKPIDPEELLKVVADILFDNNI</sequence>
<evidence type="ECO:0000259" key="3">
    <source>
        <dbReference type="PROSITE" id="PS50110"/>
    </source>
</evidence>
<dbReference type="SUPFAM" id="SSF52172">
    <property type="entry name" value="CheY-like"/>
    <property type="match status" value="1"/>
</dbReference>